<comment type="caution">
    <text evidence="2">The sequence shown here is derived from an EMBL/GenBank/DDBJ whole genome shotgun (WGS) entry which is preliminary data.</text>
</comment>
<gene>
    <name evidence="2" type="ORF">H9849_06710</name>
</gene>
<dbReference type="Pfam" id="PF13306">
    <property type="entry name" value="LRR_5"/>
    <property type="match status" value="1"/>
</dbReference>
<dbReference type="EMBL" id="DXEQ01000199">
    <property type="protein sequence ID" value="HIX72697.1"/>
    <property type="molecule type" value="Genomic_DNA"/>
</dbReference>
<dbReference type="Proteomes" id="UP000886805">
    <property type="component" value="Unassembled WGS sequence"/>
</dbReference>
<dbReference type="InterPro" id="IPR026906">
    <property type="entry name" value="LRR_5"/>
</dbReference>
<protein>
    <submittedName>
        <fullName evidence="2">Leucine-rich repeat domain-containing protein</fullName>
    </submittedName>
</protein>
<organism evidence="2 3">
    <name type="scientific">Candidatus Anaerobutyricum stercoripullorum</name>
    <dbReference type="NCBI Taxonomy" id="2838456"/>
    <lineage>
        <taxon>Bacteria</taxon>
        <taxon>Bacillati</taxon>
        <taxon>Bacillota</taxon>
        <taxon>Clostridia</taxon>
        <taxon>Lachnospirales</taxon>
        <taxon>Lachnospiraceae</taxon>
        <taxon>Anaerobutyricum</taxon>
    </lineage>
</organism>
<dbReference type="InterPro" id="IPR032675">
    <property type="entry name" value="LRR_dom_sf"/>
</dbReference>
<reference evidence="2" key="1">
    <citation type="journal article" date="2021" name="PeerJ">
        <title>Extensive microbial diversity within the chicken gut microbiome revealed by metagenomics and culture.</title>
        <authorList>
            <person name="Gilroy R."/>
            <person name="Ravi A."/>
            <person name="Getino M."/>
            <person name="Pursley I."/>
            <person name="Horton D.L."/>
            <person name="Alikhan N.F."/>
            <person name="Baker D."/>
            <person name="Gharbi K."/>
            <person name="Hall N."/>
            <person name="Watson M."/>
            <person name="Adriaenssens E.M."/>
            <person name="Foster-Nyarko E."/>
            <person name="Jarju S."/>
            <person name="Secka A."/>
            <person name="Antonio M."/>
            <person name="Oren A."/>
            <person name="Chaudhuri R.R."/>
            <person name="La Ragione R."/>
            <person name="Hildebrand F."/>
            <person name="Pallen M.J."/>
        </authorList>
    </citation>
    <scope>NUCLEOTIDE SEQUENCE</scope>
    <source>
        <strain evidence="2">ChiSxjej3B15-1167</strain>
    </source>
</reference>
<dbReference type="Gene3D" id="1.20.1270.90">
    <property type="entry name" value="AF1782-like"/>
    <property type="match status" value="2"/>
</dbReference>
<name>A0A9D1X557_9FIRM</name>
<dbReference type="Gene3D" id="3.80.10.10">
    <property type="entry name" value="Ribonuclease Inhibitor"/>
    <property type="match status" value="1"/>
</dbReference>
<proteinExistence type="predicted"/>
<feature type="compositionally biased region" description="Low complexity" evidence="1">
    <location>
        <begin position="556"/>
        <end position="595"/>
    </location>
</feature>
<evidence type="ECO:0000313" key="2">
    <source>
        <dbReference type="EMBL" id="HIX72697.1"/>
    </source>
</evidence>
<evidence type="ECO:0000313" key="3">
    <source>
        <dbReference type="Proteomes" id="UP000886805"/>
    </source>
</evidence>
<sequence length="739" mass="80315">GIVFATQNTIDITNYENGVYEAKVSLLRQGSSYYSACAGLLDDDAIIALDEEKIHVYLNFTEEGEVAFGSGYYQGGLKAYDNTTNEYIEDSEVVYSYMCNSDGTLLDNTSYNALTEFPCILSTRITLDDRSLYGDESLTGHYRMGIISPVMAAMSGIAYADVEPIGVDLGIVSMKKVADLTDTEKLNSIPTYQKSVLMRSIQRGDLYLEGRADYAADAVTALESAVEAGRTYYYNDLKDVDNKSAEKKQSDRIKELSDAIENAITALDVPGNVDKSALKAAIGEAKALTEGEYTTLSWGALSKALSDAVVTNNRADVSQSVVDAEVKNLEAAMAALEKRSGDAVNPTTLSDGVYRIPAGLYKNSNVKSVSDAALDVAYLEVKDGQAKVTLSFVPWEDGAVNLTALSTLSNITSQVWNPYEIADCERTPVEPTETYAVGEESYPKEMVLDVTLPATLDSSDNYIWTETTVRSGETETTEYARLYLDYTGIVNVTDARNALDAAQNYAQSEYTADSWKTFTDAVAALEEAIAVEKDKAVLQTAVDALANAQKALVKVNTSNPQQPSGQNPQQPSTQSPQQTTQAPQTGQQTPGSQQPVAGMVGEKFKINGNTYQLTSNGTQATAALVKGSKKKAKVVIPSAVKKNGVTVYVTAIGNNAFKNRKKVKTVVIGKNVQRIGKKAFAGCRNLRKITVKSRMVRMVGKKAFQSISSRAVIKVPKQSLKRYQKLFRNKGQRRTVKIR</sequence>
<reference evidence="2" key="2">
    <citation type="submission" date="2021-04" db="EMBL/GenBank/DDBJ databases">
        <authorList>
            <person name="Gilroy R."/>
        </authorList>
    </citation>
    <scope>NUCLEOTIDE SEQUENCE</scope>
    <source>
        <strain evidence="2">ChiSxjej3B15-1167</strain>
    </source>
</reference>
<dbReference type="AlphaFoldDB" id="A0A9D1X557"/>
<accession>A0A9D1X557</accession>
<evidence type="ECO:0000256" key="1">
    <source>
        <dbReference type="SAM" id="MobiDB-lite"/>
    </source>
</evidence>
<feature type="non-terminal residue" evidence="2">
    <location>
        <position position="1"/>
    </location>
</feature>
<feature type="region of interest" description="Disordered" evidence="1">
    <location>
        <begin position="556"/>
        <end position="596"/>
    </location>
</feature>